<dbReference type="SUPFAM" id="SSF52540">
    <property type="entry name" value="P-loop containing nucleoside triphosphate hydrolases"/>
    <property type="match status" value="1"/>
</dbReference>
<protein>
    <recommendedName>
        <fullName evidence="3">Nucleoside phosphorylase domain-containing protein</fullName>
    </recommendedName>
</protein>
<proteinExistence type="predicted"/>
<dbReference type="InterPro" id="IPR011990">
    <property type="entry name" value="TPR-like_helical_dom_sf"/>
</dbReference>
<evidence type="ECO:0000256" key="1">
    <source>
        <dbReference type="PROSITE-ProRule" id="PRU00339"/>
    </source>
</evidence>
<dbReference type="GO" id="GO:0043531">
    <property type="term" value="F:ADP binding"/>
    <property type="evidence" value="ECO:0007669"/>
    <property type="project" value="InterPro"/>
</dbReference>
<dbReference type="RefSeq" id="XP_043143120.1">
    <property type="nucleotide sequence ID" value="XM_043287185.1"/>
</dbReference>
<comment type="caution">
    <text evidence="4">The sequence shown here is derived from an EMBL/GenBank/DDBJ whole genome shotgun (WGS) entry which is preliminary data.</text>
</comment>
<dbReference type="SUPFAM" id="SSF53167">
    <property type="entry name" value="Purine and uridine phosphorylases"/>
    <property type="match status" value="1"/>
</dbReference>
<dbReference type="PROSITE" id="PS50005">
    <property type="entry name" value="TPR"/>
    <property type="match status" value="3"/>
</dbReference>
<dbReference type="InterPro" id="IPR027417">
    <property type="entry name" value="P-loop_NTPase"/>
</dbReference>
<feature type="repeat" description="TPR" evidence="1">
    <location>
        <begin position="795"/>
        <end position="828"/>
    </location>
</feature>
<name>A0A8E0QJC8_9EURO</name>
<dbReference type="SUPFAM" id="SSF48452">
    <property type="entry name" value="TPR-like"/>
    <property type="match status" value="5"/>
</dbReference>
<dbReference type="InterPro" id="IPR000845">
    <property type="entry name" value="Nucleoside_phosphorylase_d"/>
</dbReference>
<accession>A0A8E0QJC8</accession>
<reference evidence="4" key="2">
    <citation type="submission" date="2021-01" db="EMBL/GenBank/DDBJ databases">
        <title>Pan-genome distribution and transcriptional activeness of fungal secondary metabolism genes in Aspergillus section Fumigati.</title>
        <authorList>
            <person name="Takahashi H."/>
            <person name="Umemura M."/>
            <person name="Ninomiya A."/>
            <person name="Kusuya Y."/>
            <person name="Urayama S."/>
            <person name="Shimizu M."/>
            <person name="Watanabe A."/>
            <person name="Kamei K."/>
            <person name="Yaguchi T."/>
            <person name="Hagiwara D."/>
        </authorList>
    </citation>
    <scope>NUCLEOTIDE SEQUENCE</scope>
    <source>
        <strain evidence="4">IFM 46973</strain>
    </source>
</reference>
<dbReference type="EMBL" id="BBXM02000001">
    <property type="protein sequence ID" value="GIC85854.1"/>
    <property type="molecule type" value="Genomic_DNA"/>
</dbReference>
<keyword evidence="2" id="KW-0472">Membrane</keyword>
<dbReference type="Gene3D" id="3.40.50.1580">
    <property type="entry name" value="Nucleoside phosphorylase domain"/>
    <property type="match status" value="1"/>
</dbReference>
<evidence type="ECO:0000313" key="5">
    <source>
        <dbReference type="Proteomes" id="UP000036893"/>
    </source>
</evidence>
<dbReference type="GO" id="GO:0009116">
    <property type="term" value="P:nucleoside metabolic process"/>
    <property type="evidence" value="ECO:0007669"/>
    <property type="project" value="InterPro"/>
</dbReference>
<dbReference type="NCBIfam" id="NF040586">
    <property type="entry name" value="FxSxx_TPR"/>
    <property type="match status" value="1"/>
</dbReference>
<keyword evidence="2" id="KW-1133">Transmembrane helix</keyword>
<dbReference type="InterPro" id="IPR019734">
    <property type="entry name" value="TPR_rpt"/>
</dbReference>
<feature type="repeat" description="TPR" evidence="1">
    <location>
        <begin position="1005"/>
        <end position="1038"/>
    </location>
</feature>
<dbReference type="PANTHER" id="PTHR46082">
    <property type="entry name" value="ATP/GTP-BINDING PROTEIN-RELATED"/>
    <property type="match status" value="1"/>
</dbReference>
<dbReference type="Pfam" id="PF13374">
    <property type="entry name" value="TPR_10"/>
    <property type="match status" value="3"/>
</dbReference>
<feature type="domain" description="Nucleoside phosphorylase" evidence="3">
    <location>
        <begin position="12"/>
        <end position="307"/>
    </location>
</feature>
<dbReference type="Gene3D" id="3.40.50.300">
    <property type="entry name" value="P-loop containing nucleotide triphosphate hydrolases"/>
    <property type="match status" value="1"/>
</dbReference>
<dbReference type="InterPro" id="IPR053137">
    <property type="entry name" value="NLR-like"/>
</dbReference>
<evidence type="ECO:0000256" key="2">
    <source>
        <dbReference type="SAM" id="Phobius"/>
    </source>
</evidence>
<dbReference type="Proteomes" id="UP000036893">
    <property type="component" value="Unassembled WGS sequence"/>
</dbReference>
<keyword evidence="1" id="KW-0802">TPR repeat</keyword>
<dbReference type="Pfam" id="PF13424">
    <property type="entry name" value="TPR_12"/>
    <property type="match status" value="7"/>
</dbReference>
<dbReference type="PANTHER" id="PTHR46082:SF6">
    <property type="entry name" value="AAA+ ATPASE DOMAIN-CONTAINING PROTEIN-RELATED"/>
    <property type="match status" value="1"/>
</dbReference>
<evidence type="ECO:0000259" key="3">
    <source>
        <dbReference type="Pfam" id="PF01048"/>
    </source>
</evidence>
<organism evidence="4 5">
    <name type="scientific">Aspergillus udagawae</name>
    <dbReference type="NCBI Taxonomy" id="91492"/>
    <lineage>
        <taxon>Eukaryota</taxon>
        <taxon>Fungi</taxon>
        <taxon>Dikarya</taxon>
        <taxon>Ascomycota</taxon>
        <taxon>Pezizomycotina</taxon>
        <taxon>Eurotiomycetes</taxon>
        <taxon>Eurotiomycetidae</taxon>
        <taxon>Eurotiales</taxon>
        <taxon>Aspergillaceae</taxon>
        <taxon>Aspergillus</taxon>
        <taxon>Aspergillus subgen. Fumigati</taxon>
    </lineage>
</organism>
<dbReference type="InterPro" id="IPR035994">
    <property type="entry name" value="Nucleoside_phosphorylase_sf"/>
</dbReference>
<dbReference type="SMART" id="SM00028">
    <property type="entry name" value="TPR"/>
    <property type="match status" value="15"/>
</dbReference>
<dbReference type="PRINTS" id="PR00364">
    <property type="entry name" value="DISEASERSIST"/>
</dbReference>
<dbReference type="Gene3D" id="1.25.40.10">
    <property type="entry name" value="Tetratricopeptide repeat domain"/>
    <property type="match status" value="5"/>
</dbReference>
<reference evidence="4" key="1">
    <citation type="journal article" date="2015" name="Genome Announc.">
        <title>Draft Genome Sequence of the Pathogenic Filamentous Fungus Aspergillus udagawae Strain IFM 46973T.</title>
        <authorList>
            <person name="Kusuya Y."/>
            <person name="Takahashi-Nakaguchi A."/>
            <person name="Takahashi H."/>
            <person name="Yaguchi T."/>
        </authorList>
    </citation>
    <scope>NUCLEOTIDE SEQUENCE</scope>
    <source>
        <strain evidence="4">IFM 46973</strain>
    </source>
</reference>
<dbReference type="GO" id="GO:0003824">
    <property type="term" value="F:catalytic activity"/>
    <property type="evidence" value="ECO:0007669"/>
    <property type="project" value="InterPro"/>
</dbReference>
<evidence type="ECO:0000313" key="4">
    <source>
        <dbReference type="EMBL" id="GIC85854.1"/>
    </source>
</evidence>
<sequence length="1505" mass="167417">MVQLSHEDYTVAWISALPIELAAAQAMLDDTHDSLPIAHHDKNTYALGRIGAHNIVIACLPDGIPGIASAAVVAMQLLASFPSIRFGFMIGIGGGIPSKDVDIRLGDVVVSRPTGDHGGVVQYDLGKALTGGHFQRTGILSPPPQVLLTALAKIRANHMLRGSQIQTFLDDMVARFPLMAQGFSRPEQSDHLFQAEYAHRQGRSTCADCDRAQSVPRSSRPDGGPRIHYGLIASANQVVKDSALRGRLGQELGAYCVEMEAAGLLNNFPCLVIRGISDYADSHKNDEWQGFAAAAAAAYAKELLAVVQPEKVLLTPMAKAAVKAESFRIPLDLATVPAVGGFVGHEAELDSLWDLLQPEGSPMQKRAILHGLGGIGKTQLAVQFARIHKFDFTAIFWLNGKDEKTLIQSLASFLPKLPGIQLTQSAKNEKEREVHARQVLEWLSVEGNFKWLLIFDNVDQYAPAQAENREGYDISHYFPVVDQGSIIITTRLPQLRDLGKPLPVRGLSLEEGVQLLLYSSGSMTKEDTEATSVINEDSRKLANRLNGLPLAIVMAGSFISQTGVSFARYLQLYEQSFSELLSEMSPLRHYSQGDIRTTWRISYLEIQKRDASAANLLLLISVFHNRDLWFELVESGLNYVDAPPWFRQVASNAFKFLKTMRTLIEFSLIETKEDGSYSMHPVVQDWCRHILSETGEETKLTMKAIALASVGYTVPLRSERQYWLLQQRLLLHADQMGEAITNVAVFVQDPSLLKAIQLVGNLYFDQGKLRDAEAMYQHALTGFMQVLGPDHASTLGAMHSLGNLYNDQGRFNEAEQLYQKALAGYEIKLGHEHPDTLTTIHYLGDLYRDQGKLQTAELMYQRALVGREKRLGPCDMNTLSTVGSLANTYRDLDKFDDARKLYERALRGQEKALGPDHTATLRTVSNLGELYRNQGLHDKAEVLYKRALTGYEKSLGAKHAHTLTATLNLGDLYKDQGKLDESEKIYNRVLAGYTEVFGHDHVQTLTAIQSLGNLYYTQGKLEDAENMYQQALTGYRNAHGPDHMDTIATLHNLGNVYSDQGALDEAENMYQQAVTGYTHALGPAHTFTLTSVQCLGELYSQKGNLELAQTMYQRVFRERESILGPTHADTLESLSCLVNVYLNQNKLEEVEALYRETLTGYQALSPNNIHAMNTLRRLGDLYFDQCRLKDARGAYQQAFTGYTAALGPVHPTTLYALQCLGNIYLDQGKLKEAEDIFQKALTELMKVLGPQHPETLTTVHCLGNLYGDQGRLAEAKMMYQRALTGREELFGPDHPDTLTTVCRLANIYRDQGNPEAEPMFQRALAGFNNIRGPDHPSTLTISSRLGSLYRDQGKLKEAEELYMQALSGFEKRCGPDHISTLATVHCLANLHRQLGRLKEAESLYQRALVGREKVLGPDHIVTLSTVNNLGNLYRDQKRLKEAEKMYKRAAAGRAKTLGADHRDTKASVGNLESLRKDQQRRRIFLVFALAGLLLAVLLPWLFGIY</sequence>
<dbReference type="Pfam" id="PF01048">
    <property type="entry name" value="PNP_UDP_1"/>
    <property type="match status" value="1"/>
</dbReference>
<gene>
    <name evidence="4" type="ORF">Aud_001694</name>
</gene>
<keyword evidence="2" id="KW-0812">Transmembrane</keyword>
<dbReference type="GeneID" id="66989170"/>
<feature type="repeat" description="TPR" evidence="1">
    <location>
        <begin position="1214"/>
        <end position="1247"/>
    </location>
</feature>
<feature type="transmembrane region" description="Helical" evidence="2">
    <location>
        <begin position="1483"/>
        <end position="1502"/>
    </location>
</feature>